<keyword evidence="7 8" id="KW-0472">Membrane</keyword>
<protein>
    <recommendedName>
        <fullName evidence="9">Major facilitator superfamily (MFS) profile domain-containing protein</fullName>
    </recommendedName>
</protein>
<dbReference type="InterPro" id="IPR020846">
    <property type="entry name" value="MFS_dom"/>
</dbReference>
<feature type="transmembrane region" description="Helical" evidence="8">
    <location>
        <begin position="290"/>
        <end position="309"/>
    </location>
</feature>
<dbReference type="InterPro" id="IPR005829">
    <property type="entry name" value="Sugar_transporter_CS"/>
</dbReference>
<keyword evidence="3" id="KW-1003">Cell membrane</keyword>
<dbReference type="PROSITE" id="PS50850">
    <property type="entry name" value="MFS"/>
    <property type="match status" value="1"/>
</dbReference>
<feature type="transmembrane region" description="Helical" evidence="8">
    <location>
        <begin position="32"/>
        <end position="52"/>
    </location>
</feature>
<gene>
    <name evidence="10" type="ORF">EEDITHA_LOCUS12157</name>
</gene>
<dbReference type="Pfam" id="PF00083">
    <property type="entry name" value="Sugar_tr"/>
    <property type="match status" value="1"/>
</dbReference>
<feature type="transmembrane region" description="Helical" evidence="8">
    <location>
        <begin position="227"/>
        <end position="247"/>
    </location>
</feature>
<dbReference type="PANTHER" id="PTHR48021:SF47">
    <property type="entry name" value="GH17672P"/>
    <property type="match status" value="1"/>
</dbReference>
<feature type="transmembrane region" description="Helical" evidence="8">
    <location>
        <begin position="118"/>
        <end position="139"/>
    </location>
</feature>
<feature type="transmembrane region" description="Helical" evidence="8">
    <location>
        <begin position="145"/>
        <end position="163"/>
    </location>
</feature>
<name>A0AAU9UGM3_EUPED</name>
<dbReference type="InterPro" id="IPR005828">
    <property type="entry name" value="MFS_sugar_transport-like"/>
</dbReference>
<dbReference type="EMBL" id="CAKOGL010000017">
    <property type="protein sequence ID" value="CAH2096870.1"/>
    <property type="molecule type" value="Genomic_DNA"/>
</dbReference>
<evidence type="ECO:0000256" key="1">
    <source>
        <dbReference type="ARBA" id="ARBA00004651"/>
    </source>
</evidence>
<feature type="domain" description="Major facilitator superfamily (MFS) profile" evidence="9">
    <location>
        <begin position="1"/>
        <end position="416"/>
    </location>
</feature>
<evidence type="ECO:0000256" key="7">
    <source>
        <dbReference type="ARBA" id="ARBA00023136"/>
    </source>
</evidence>
<dbReference type="PROSITE" id="PS00216">
    <property type="entry name" value="SUGAR_TRANSPORT_1"/>
    <property type="match status" value="1"/>
</dbReference>
<keyword evidence="4" id="KW-0762">Sugar transport</keyword>
<comment type="subcellular location">
    <subcellularLocation>
        <location evidence="1">Cell membrane</location>
        <topology evidence="1">Multi-pass membrane protein</topology>
    </subcellularLocation>
</comment>
<dbReference type="SUPFAM" id="SSF103473">
    <property type="entry name" value="MFS general substrate transporter"/>
    <property type="match status" value="1"/>
</dbReference>
<keyword evidence="5 8" id="KW-0812">Transmembrane</keyword>
<feature type="transmembrane region" description="Helical" evidence="8">
    <location>
        <begin position="329"/>
        <end position="350"/>
    </location>
</feature>
<keyword evidence="2" id="KW-0813">Transport</keyword>
<evidence type="ECO:0000313" key="10">
    <source>
        <dbReference type="EMBL" id="CAH2096870.1"/>
    </source>
</evidence>
<evidence type="ECO:0000259" key="9">
    <source>
        <dbReference type="PROSITE" id="PS50850"/>
    </source>
</evidence>
<dbReference type="GO" id="GO:0005886">
    <property type="term" value="C:plasma membrane"/>
    <property type="evidence" value="ECO:0007669"/>
    <property type="project" value="UniProtKB-SubCell"/>
</dbReference>
<organism evidence="10 11">
    <name type="scientific">Euphydryas editha</name>
    <name type="common">Edith's checkerspot</name>
    <dbReference type="NCBI Taxonomy" id="104508"/>
    <lineage>
        <taxon>Eukaryota</taxon>
        <taxon>Metazoa</taxon>
        <taxon>Ecdysozoa</taxon>
        <taxon>Arthropoda</taxon>
        <taxon>Hexapoda</taxon>
        <taxon>Insecta</taxon>
        <taxon>Pterygota</taxon>
        <taxon>Neoptera</taxon>
        <taxon>Endopterygota</taxon>
        <taxon>Lepidoptera</taxon>
        <taxon>Glossata</taxon>
        <taxon>Ditrysia</taxon>
        <taxon>Papilionoidea</taxon>
        <taxon>Nymphalidae</taxon>
        <taxon>Nymphalinae</taxon>
        <taxon>Euphydryas</taxon>
    </lineage>
</organism>
<comment type="caution">
    <text evidence="10">The sequence shown here is derived from an EMBL/GenBank/DDBJ whole genome shotgun (WGS) entry which is preliminary data.</text>
</comment>
<dbReference type="InterPro" id="IPR050549">
    <property type="entry name" value="MFS_Trehalose_Transporter"/>
</dbReference>
<dbReference type="GO" id="GO:0022857">
    <property type="term" value="F:transmembrane transporter activity"/>
    <property type="evidence" value="ECO:0007669"/>
    <property type="project" value="InterPro"/>
</dbReference>
<dbReference type="Proteomes" id="UP001153954">
    <property type="component" value="Unassembled WGS sequence"/>
</dbReference>
<evidence type="ECO:0000313" key="11">
    <source>
        <dbReference type="Proteomes" id="UP001153954"/>
    </source>
</evidence>
<reference evidence="10" key="1">
    <citation type="submission" date="2022-03" db="EMBL/GenBank/DDBJ databases">
        <authorList>
            <person name="Tunstrom K."/>
        </authorList>
    </citation>
    <scope>NUCLEOTIDE SEQUENCE</scope>
</reference>
<keyword evidence="11" id="KW-1185">Reference proteome</keyword>
<sequence length="449" mass="49660">MSLSWSSPVLVKLRNSTETPLPEPITDEEGSWIVSGGFLCALITNIFGGMLLDVIGRKYCLLLAMLPKLCMAFVLIFADRVWLFIFCRAVMMMTDSFIFIIVPVYASEIACKVHRGTLGTFLQIFSSLGIVVTLGVGPFLSYTTYNIVLTATIVLCTIPLVCLPDTPFHLYAKGRIEEAMEVLTSIRGSEDKAKQEIEEYRSCKNNEEKVDKIALLKNRMFLKSVSLGFLVAGGAQLTGFNAVQFYLQTILESTKTSVKPEIASVVIGIIQVLASFFTTPISSRFNRRTILFASLFGVFLGMLGLGTFFKISETEGYEITGFMNYLPIISLILVIFCYCAGIGSLSWVIVTEIFEGPSRALGFSISINLSSLLAFLTTKYLALMISVIGPTATYLFFSSMCVLVGTLIYTFLPETKGKTFREIQEALRAKKVVVEDKTDDTKMTKVTCK</sequence>
<evidence type="ECO:0000256" key="6">
    <source>
        <dbReference type="ARBA" id="ARBA00022989"/>
    </source>
</evidence>
<dbReference type="FunFam" id="1.20.1250.20:FF:000218">
    <property type="entry name" value="facilitated trehalose transporter Tret1"/>
    <property type="match status" value="1"/>
</dbReference>
<dbReference type="PANTHER" id="PTHR48021">
    <property type="match status" value="1"/>
</dbReference>
<dbReference type="AlphaFoldDB" id="A0AAU9UGM3"/>
<feature type="transmembrane region" description="Helical" evidence="8">
    <location>
        <begin position="262"/>
        <end position="278"/>
    </location>
</feature>
<dbReference type="Gene3D" id="1.20.1250.20">
    <property type="entry name" value="MFS general substrate transporter like domains"/>
    <property type="match status" value="1"/>
</dbReference>
<evidence type="ECO:0000256" key="2">
    <source>
        <dbReference type="ARBA" id="ARBA00022448"/>
    </source>
</evidence>
<feature type="transmembrane region" description="Helical" evidence="8">
    <location>
        <begin position="83"/>
        <end position="106"/>
    </location>
</feature>
<keyword evidence="6 8" id="KW-1133">Transmembrane helix</keyword>
<dbReference type="InterPro" id="IPR036259">
    <property type="entry name" value="MFS_trans_sf"/>
</dbReference>
<feature type="transmembrane region" description="Helical" evidence="8">
    <location>
        <begin position="362"/>
        <end position="388"/>
    </location>
</feature>
<proteinExistence type="predicted"/>
<evidence type="ECO:0000256" key="4">
    <source>
        <dbReference type="ARBA" id="ARBA00022597"/>
    </source>
</evidence>
<feature type="transmembrane region" description="Helical" evidence="8">
    <location>
        <begin position="59"/>
        <end position="77"/>
    </location>
</feature>
<accession>A0AAU9UGM3</accession>
<evidence type="ECO:0000256" key="3">
    <source>
        <dbReference type="ARBA" id="ARBA00022475"/>
    </source>
</evidence>
<evidence type="ECO:0000256" key="5">
    <source>
        <dbReference type="ARBA" id="ARBA00022692"/>
    </source>
</evidence>
<feature type="transmembrane region" description="Helical" evidence="8">
    <location>
        <begin position="394"/>
        <end position="412"/>
    </location>
</feature>
<evidence type="ECO:0000256" key="8">
    <source>
        <dbReference type="SAM" id="Phobius"/>
    </source>
</evidence>